<comment type="caution">
    <text evidence="1">The sequence shown here is derived from an EMBL/GenBank/DDBJ whole genome shotgun (WGS) entry which is preliminary data.</text>
</comment>
<dbReference type="SUPFAM" id="SSF52266">
    <property type="entry name" value="SGNH hydrolase"/>
    <property type="match status" value="1"/>
</dbReference>
<dbReference type="Proteomes" id="UP001501581">
    <property type="component" value="Unassembled WGS sequence"/>
</dbReference>
<dbReference type="Gene3D" id="3.40.50.1110">
    <property type="entry name" value="SGNH hydrolase"/>
    <property type="match status" value="1"/>
</dbReference>
<protein>
    <submittedName>
        <fullName evidence="1">Uncharacterized protein</fullName>
    </submittedName>
</protein>
<dbReference type="InterPro" id="IPR036514">
    <property type="entry name" value="SGNH_hydro_sf"/>
</dbReference>
<proteinExistence type="predicted"/>
<name>A0ABP4E6N6_9ACTN</name>
<evidence type="ECO:0000313" key="2">
    <source>
        <dbReference type="Proteomes" id="UP001501581"/>
    </source>
</evidence>
<keyword evidence="2" id="KW-1185">Reference proteome</keyword>
<sequence>MVTDGNRELAKVAARAGAKVPGQVRFLSGVPERFAGHEPDAGGSNAERWLMQILDPAAVDLSDYYHPNAQGQQAYAELLAAKGDFGASHGRPRATITVKRPGRGARVVANRRLAVVAKVRVSNAVNARGTVRVIRAGRRLAATTLRPRNHGRAVLRLAGLRPGKHRLVLRYRSPDGARAVVRLTVRAGR</sequence>
<dbReference type="EMBL" id="BAAALG010000001">
    <property type="protein sequence ID" value="GAA1091316.1"/>
    <property type="molecule type" value="Genomic_DNA"/>
</dbReference>
<gene>
    <name evidence="1" type="ORF">GCM10009668_02590</name>
</gene>
<accession>A0ABP4E6N6</accession>
<reference evidence="2" key="1">
    <citation type="journal article" date="2019" name="Int. J. Syst. Evol. Microbiol.">
        <title>The Global Catalogue of Microorganisms (GCM) 10K type strain sequencing project: providing services to taxonomists for standard genome sequencing and annotation.</title>
        <authorList>
            <consortium name="The Broad Institute Genomics Platform"/>
            <consortium name="The Broad Institute Genome Sequencing Center for Infectious Disease"/>
            <person name="Wu L."/>
            <person name="Ma J."/>
        </authorList>
    </citation>
    <scope>NUCLEOTIDE SEQUENCE [LARGE SCALE GENOMIC DNA]</scope>
    <source>
        <strain evidence="2">JCM 13008</strain>
    </source>
</reference>
<organism evidence="1 2">
    <name type="scientific">Nocardioides dubius</name>
    <dbReference type="NCBI Taxonomy" id="317019"/>
    <lineage>
        <taxon>Bacteria</taxon>
        <taxon>Bacillati</taxon>
        <taxon>Actinomycetota</taxon>
        <taxon>Actinomycetes</taxon>
        <taxon>Propionibacteriales</taxon>
        <taxon>Nocardioidaceae</taxon>
        <taxon>Nocardioides</taxon>
    </lineage>
</organism>
<evidence type="ECO:0000313" key="1">
    <source>
        <dbReference type="EMBL" id="GAA1091316.1"/>
    </source>
</evidence>